<evidence type="ECO:0000313" key="2">
    <source>
        <dbReference type="Proteomes" id="UP000675998"/>
    </source>
</evidence>
<reference evidence="1" key="1">
    <citation type="submission" date="2020-09" db="EMBL/GenBank/DDBJ databases">
        <title>Leviviricetes taxonomy.</title>
        <authorList>
            <person name="Stockdale S.R."/>
            <person name="Callanan J."/>
            <person name="Adriaenssens E.M."/>
            <person name="Kuhn J.H."/>
            <person name="Rumnieks J."/>
            <person name="Shkoporov A."/>
            <person name="Draper L.A."/>
            <person name="Ross P."/>
            <person name="Hill C."/>
        </authorList>
    </citation>
    <scope>NUCLEOTIDE SEQUENCE</scope>
</reference>
<dbReference type="EMBL" id="BK013666">
    <property type="protein sequence ID" value="DAD50924.1"/>
    <property type="molecule type" value="Genomic_RNA"/>
</dbReference>
<dbReference type="Proteomes" id="UP000675998">
    <property type="component" value="Segment"/>
</dbReference>
<name>A0A8S5L0F5_9VIRU</name>
<keyword evidence="1" id="KW-0167">Capsid protein</keyword>
<accession>A0A8S5L0F5</accession>
<sequence length="122" mass="13067">MLADPVTIAARAPTPALTLRVVKSDGYGSERRDDAGSFTVIATHTPSDGKVVERHFLKVNQVKDAVNPYTGGTSKQTASVTLQCNVPPFGWTLTEKVALVNALLDILQDAEVTISSWLLSQS</sequence>
<keyword evidence="1" id="KW-0946">Virion</keyword>
<evidence type="ECO:0000313" key="1">
    <source>
        <dbReference type="EMBL" id="DAD50924.1"/>
    </source>
</evidence>
<dbReference type="GO" id="GO:0019028">
    <property type="term" value="C:viral capsid"/>
    <property type="evidence" value="ECO:0007669"/>
    <property type="project" value="UniProtKB-KW"/>
</dbReference>
<dbReference type="GeneID" id="80400749"/>
<organism evidence="1 2">
    <name type="scientific">ssRNA phage SRR6049586_2</name>
    <dbReference type="NCBI Taxonomy" id="2786481"/>
    <lineage>
        <taxon>Viruses</taxon>
        <taxon>Riboviria</taxon>
        <taxon>Orthornavirae</taxon>
        <taxon>Lenarviricota</taxon>
        <taxon>Leviviricetes</taxon>
        <taxon>Timlovirales</taxon>
        <taxon>Steitzviridae</taxon>
        <taxon>Sperdavirus</taxon>
        <taxon>Sperdavirus luticola</taxon>
    </lineage>
</organism>
<dbReference type="RefSeq" id="YP_010771113.1">
    <property type="nucleotide sequence ID" value="NC_074490.1"/>
</dbReference>
<keyword evidence="2" id="KW-1185">Reference proteome</keyword>
<protein>
    <submittedName>
        <fullName evidence="1">Coat protein</fullName>
    </submittedName>
</protein>
<dbReference type="KEGG" id="vg:80400749"/>
<gene>
    <name evidence="1" type="primary">SRR6049586_2_2</name>
</gene>
<proteinExistence type="predicted"/>